<gene>
    <name evidence="3" type="primary">PARPA_10482.1 scaffold 40658</name>
</gene>
<dbReference type="InterPro" id="IPR043502">
    <property type="entry name" value="DNA/RNA_pol_sf"/>
</dbReference>
<dbReference type="OrthoDB" id="2442328at2759"/>
<keyword evidence="4" id="KW-1185">Reference proteome</keyword>
<dbReference type="InterPro" id="IPR036875">
    <property type="entry name" value="Znf_CCHC_sf"/>
</dbReference>
<evidence type="ECO:0000256" key="1">
    <source>
        <dbReference type="PROSITE-ProRule" id="PRU00047"/>
    </source>
</evidence>
<dbReference type="Pfam" id="PF13975">
    <property type="entry name" value="gag-asp_proteas"/>
    <property type="match status" value="1"/>
</dbReference>
<reference evidence="3 4" key="1">
    <citation type="submission" date="2014-09" db="EMBL/GenBank/DDBJ databases">
        <authorList>
            <person name="Ellenberger Sabrina"/>
        </authorList>
    </citation>
    <scope>NUCLEOTIDE SEQUENCE [LARGE SCALE GENOMIC DNA]</scope>
    <source>
        <strain evidence="3 4">CBS 412.66</strain>
    </source>
</reference>
<evidence type="ECO:0000313" key="4">
    <source>
        <dbReference type="Proteomes" id="UP000054107"/>
    </source>
</evidence>
<protein>
    <recommendedName>
        <fullName evidence="2">CCHC-type domain-containing protein</fullName>
    </recommendedName>
</protein>
<dbReference type="EMBL" id="LN732935">
    <property type="protein sequence ID" value="CEP16232.1"/>
    <property type="molecule type" value="Genomic_DNA"/>
</dbReference>
<dbReference type="InterPro" id="IPR001878">
    <property type="entry name" value="Znf_CCHC"/>
</dbReference>
<evidence type="ECO:0000313" key="3">
    <source>
        <dbReference type="EMBL" id="CEP16232.1"/>
    </source>
</evidence>
<dbReference type="Gene3D" id="3.10.10.10">
    <property type="entry name" value="HIV Type 1 Reverse Transcriptase, subunit A, domain 1"/>
    <property type="match status" value="1"/>
</dbReference>
<dbReference type="Pfam" id="PF00078">
    <property type="entry name" value="RVT_1"/>
    <property type="match status" value="1"/>
</dbReference>
<dbReference type="Gene3D" id="2.40.70.10">
    <property type="entry name" value="Acid Proteases"/>
    <property type="match status" value="1"/>
</dbReference>
<dbReference type="AlphaFoldDB" id="A0A0B7NFP5"/>
<keyword evidence="1" id="KW-0863">Zinc-finger</keyword>
<dbReference type="CDD" id="cd00303">
    <property type="entry name" value="retropepsin_like"/>
    <property type="match status" value="1"/>
</dbReference>
<dbReference type="SUPFAM" id="SSF57756">
    <property type="entry name" value="Retrovirus zinc finger-like domains"/>
    <property type="match status" value="1"/>
</dbReference>
<dbReference type="InterPro" id="IPR000477">
    <property type="entry name" value="RT_dom"/>
</dbReference>
<proteinExistence type="predicted"/>
<dbReference type="Proteomes" id="UP000054107">
    <property type="component" value="Unassembled WGS sequence"/>
</dbReference>
<dbReference type="InterPro" id="IPR053134">
    <property type="entry name" value="RNA-dir_DNA_polymerase"/>
</dbReference>
<dbReference type="SUPFAM" id="SSF56672">
    <property type="entry name" value="DNA/RNA polymerases"/>
    <property type="match status" value="1"/>
</dbReference>
<keyword evidence="1" id="KW-0862">Zinc</keyword>
<dbReference type="STRING" id="35722.A0A0B7NFP5"/>
<dbReference type="SMART" id="SM00343">
    <property type="entry name" value="ZnF_C2HC"/>
    <property type="match status" value="1"/>
</dbReference>
<evidence type="ECO:0000259" key="2">
    <source>
        <dbReference type="PROSITE" id="PS50158"/>
    </source>
</evidence>
<dbReference type="SUPFAM" id="SSF50630">
    <property type="entry name" value="Acid proteases"/>
    <property type="match status" value="1"/>
</dbReference>
<keyword evidence="1" id="KW-0479">Metal-binding</keyword>
<dbReference type="GO" id="GO:0008270">
    <property type="term" value="F:zinc ion binding"/>
    <property type="evidence" value="ECO:0007669"/>
    <property type="project" value="UniProtKB-KW"/>
</dbReference>
<name>A0A0B7NFP5_9FUNG</name>
<accession>A0A0B7NFP5</accession>
<organism evidence="3 4">
    <name type="scientific">Parasitella parasitica</name>
    <dbReference type="NCBI Taxonomy" id="35722"/>
    <lineage>
        <taxon>Eukaryota</taxon>
        <taxon>Fungi</taxon>
        <taxon>Fungi incertae sedis</taxon>
        <taxon>Mucoromycota</taxon>
        <taxon>Mucoromycotina</taxon>
        <taxon>Mucoromycetes</taxon>
        <taxon>Mucorales</taxon>
        <taxon>Mucorineae</taxon>
        <taxon>Mucoraceae</taxon>
        <taxon>Parasitella</taxon>
    </lineage>
</organism>
<dbReference type="Gene3D" id="4.10.60.10">
    <property type="entry name" value="Zinc finger, CCHC-type"/>
    <property type="match status" value="1"/>
</dbReference>
<feature type="domain" description="CCHC-type" evidence="2">
    <location>
        <begin position="26"/>
        <end position="41"/>
    </location>
</feature>
<sequence>MELGAINAYKPLSATVKEFRKRNNLCLYCGESGHINTNCPNKGRKSPTSINALTAINEERNLVNRPRHSGKAVRPAGKRKLYYDMVAATSENTTTSSHDSLFVLPVTVNEFHDDETEALVDTGAADNFISLRLVDEMSLHFTMCKPEDQTKFRLANNEIYQCRAITTINLKINNTNHEEEVTFKILEDAFFDIILGMPWIKLHNPLFDFHKNTITMRCLENTCNTASSFSSVVSNDDIVSISTEAFGEASSPLSVASSTIVAEEQHQEMEALPVEFWNTTEALPWNVVADNNQQWRFAQPALAPILVDDPINTILFPQDANANGFFGWGNPNTDEAFQALNNTEWDAVDVQDEHQEDLLSIYGLMHDGYVINHSHLAAVVTPPDSVDVVLFPPLGEEEDIAQAIFENNLINNNIFDNYSLRPLACISVDTNFIRMFKRASKSTTLDAVDDQSNNPRSELLSTLSPNHIKNSREESTLDAVPIHSVAVCPTTNSYSHTNTSASLSSQLSLSPVSAKSSSSLDQDFPKTIIISNCKRTKEDYKPFEGGNVNINIKNLQKNSHASEVNDARTKFVSTCQSDKRQIPNNNAIIRSDNHTSSSLKDTIQTVWNTTISDFNSTSLVPKRLNSLHLSKSNQIKRKMESLLEQIPEEIINDELEPELTSLIHYNHKELSDLNEQCYRQVKSFLDKIKSNYKIQKHNNYQQLSEYSALKDPILGTDEMNLNNLTTRVNFLTKNIGFSRPPKENAIKKQNQKTSFLGAITSTSQSKEQLAEDEEIFKKLPAKYHDFKDVFSKIEADKLPPHRPYDHKIPLKPNTEVPFGPIYNLSKIELQTLYDYIQENLKKGFIVRSDSPAGAPVLFVKKKDGSLRMCVDYRGLNKITIPNRCPLPLISETLDRLYNATCYTKLDMRGAYNLVRIFSEDEWKTAWRCRYGSFNYRVMPFGLNSAPGTFQTFVNDTII</sequence>
<dbReference type="PANTHER" id="PTHR24559">
    <property type="entry name" value="TRANSPOSON TY3-I GAG-POL POLYPROTEIN"/>
    <property type="match status" value="1"/>
</dbReference>
<dbReference type="PROSITE" id="PS50158">
    <property type="entry name" value="ZF_CCHC"/>
    <property type="match status" value="1"/>
</dbReference>
<dbReference type="InterPro" id="IPR021109">
    <property type="entry name" value="Peptidase_aspartic_dom_sf"/>
</dbReference>
<dbReference type="PANTHER" id="PTHR24559:SF440">
    <property type="entry name" value="RIBONUCLEASE H"/>
    <property type="match status" value="1"/>
</dbReference>
<dbReference type="CDD" id="cd01647">
    <property type="entry name" value="RT_LTR"/>
    <property type="match status" value="1"/>
</dbReference>
<dbReference type="GO" id="GO:0003676">
    <property type="term" value="F:nucleic acid binding"/>
    <property type="evidence" value="ECO:0007669"/>
    <property type="project" value="InterPro"/>
</dbReference>